<feature type="transmembrane region" description="Helical" evidence="7">
    <location>
        <begin position="127"/>
        <end position="149"/>
    </location>
</feature>
<protein>
    <submittedName>
        <fullName evidence="8">Permease</fullName>
    </submittedName>
</protein>
<evidence type="ECO:0000313" key="9">
    <source>
        <dbReference type="Proteomes" id="UP001180487"/>
    </source>
</evidence>
<feature type="transmembrane region" description="Helical" evidence="7">
    <location>
        <begin position="29"/>
        <end position="47"/>
    </location>
</feature>
<name>A0ABU2CDI1_9BURK</name>
<dbReference type="Proteomes" id="UP001180487">
    <property type="component" value="Unassembled WGS sequence"/>
</dbReference>
<feature type="transmembrane region" description="Helical" evidence="7">
    <location>
        <begin position="221"/>
        <end position="240"/>
    </location>
</feature>
<evidence type="ECO:0000256" key="4">
    <source>
        <dbReference type="ARBA" id="ARBA00022692"/>
    </source>
</evidence>
<gene>
    <name evidence="8" type="ORF">J2X19_004088</name>
</gene>
<evidence type="ECO:0000256" key="1">
    <source>
        <dbReference type="ARBA" id="ARBA00004141"/>
    </source>
</evidence>
<keyword evidence="4 7" id="KW-0812">Transmembrane</keyword>
<accession>A0ABU2CDI1</accession>
<sequence length="277" mass="29099">MFLLLSPALLFRAMSQVHVEQLNLKPVAAYFLAAGLIFAGTLLVRGFNRTAAVLGMANTYSNLVMIGIPLVGLAYGPEGMVTLLTLVSLHALVMLTTATVAVELAVAREDAQSGGPQHHMALLVWQAVRNAVVHPVPIPILAGLLFAQTGWTIPAVVDTPLMLLGQAFGPLALVMVGVTLAQNRIGPHLHGAMGLALVKNLLHPLLVVAIGWLLGLGGLPLTVMVVAASLPMGANVFLFAQRYQVKQELITASVAVSTLLALITVSAVMGFVAWLYG</sequence>
<reference evidence="8 9" key="1">
    <citation type="submission" date="2023-07" db="EMBL/GenBank/DDBJ databases">
        <title>Sorghum-associated microbial communities from plants grown in Nebraska, USA.</title>
        <authorList>
            <person name="Schachtman D."/>
        </authorList>
    </citation>
    <scope>NUCLEOTIDE SEQUENCE [LARGE SCALE GENOMIC DNA]</scope>
    <source>
        <strain evidence="8 9">BE313</strain>
    </source>
</reference>
<dbReference type="PANTHER" id="PTHR36838:SF3">
    <property type="entry name" value="TRANSPORTER AUXIN EFFLUX CARRIER EC FAMILY"/>
    <property type="match status" value="1"/>
</dbReference>
<feature type="transmembrane region" description="Helical" evidence="7">
    <location>
        <begin position="252"/>
        <end position="276"/>
    </location>
</feature>
<evidence type="ECO:0000256" key="2">
    <source>
        <dbReference type="ARBA" id="ARBA00022448"/>
    </source>
</evidence>
<evidence type="ECO:0000256" key="7">
    <source>
        <dbReference type="SAM" id="Phobius"/>
    </source>
</evidence>
<dbReference type="Pfam" id="PF03547">
    <property type="entry name" value="Mem_trans"/>
    <property type="match status" value="1"/>
</dbReference>
<comment type="caution">
    <text evidence="8">The sequence shown here is derived from an EMBL/GenBank/DDBJ whole genome shotgun (WGS) entry which is preliminary data.</text>
</comment>
<keyword evidence="3" id="KW-1003">Cell membrane</keyword>
<evidence type="ECO:0000256" key="6">
    <source>
        <dbReference type="ARBA" id="ARBA00023136"/>
    </source>
</evidence>
<feature type="transmembrane region" description="Helical" evidence="7">
    <location>
        <begin position="59"/>
        <end position="77"/>
    </location>
</feature>
<dbReference type="InterPro" id="IPR004776">
    <property type="entry name" value="Mem_transp_PIN-like"/>
</dbReference>
<evidence type="ECO:0000256" key="5">
    <source>
        <dbReference type="ARBA" id="ARBA00022989"/>
    </source>
</evidence>
<keyword evidence="9" id="KW-1185">Reference proteome</keyword>
<evidence type="ECO:0000256" key="3">
    <source>
        <dbReference type="ARBA" id="ARBA00022475"/>
    </source>
</evidence>
<keyword evidence="2" id="KW-0813">Transport</keyword>
<organism evidence="8 9">
    <name type="scientific">Rhodoferax ferrireducens</name>
    <dbReference type="NCBI Taxonomy" id="192843"/>
    <lineage>
        <taxon>Bacteria</taxon>
        <taxon>Pseudomonadati</taxon>
        <taxon>Pseudomonadota</taxon>
        <taxon>Betaproteobacteria</taxon>
        <taxon>Burkholderiales</taxon>
        <taxon>Comamonadaceae</taxon>
        <taxon>Rhodoferax</taxon>
    </lineage>
</organism>
<proteinExistence type="predicted"/>
<keyword evidence="6 7" id="KW-0472">Membrane</keyword>
<keyword evidence="5 7" id="KW-1133">Transmembrane helix</keyword>
<comment type="subcellular location">
    <subcellularLocation>
        <location evidence="1">Membrane</location>
        <topology evidence="1">Multi-pass membrane protein</topology>
    </subcellularLocation>
</comment>
<dbReference type="PANTHER" id="PTHR36838">
    <property type="entry name" value="AUXIN EFFLUX CARRIER FAMILY PROTEIN"/>
    <property type="match status" value="1"/>
</dbReference>
<feature type="transmembrane region" description="Helical" evidence="7">
    <location>
        <begin position="193"/>
        <end position="215"/>
    </location>
</feature>
<evidence type="ECO:0000313" key="8">
    <source>
        <dbReference type="EMBL" id="MDR7379394.1"/>
    </source>
</evidence>
<feature type="transmembrane region" description="Helical" evidence="7">
    <location>
        <begin position="83"/>
        <end position="106"/>
    </location>
</feature>
<feature type="transmembrane region" description="Helical" evidence="7">
    <location>
        <begin position="161"/>
        <end position="181"/>
    </location>
</feature>
<dbReference type="EMBL" id="JAVDXT010000004">
    <property type="protein sequence ID" value="MDR7379394.1"/>
    <property type="molecule type" value="Genomic_DNA"/>
</dbReference>